<protein>
    <submittedName>
        <fullName evidence="1">Uncharacterized protein</fullName>
    </submittedName>
</protein>
<name>A0A0E9VXD2_ANGAN</name>
<sequence>MSRLYTLGCFLTTVCSKYTRFPKILFTCFCDIAVLMVTDELKVL</sequence>
<proteinExistence type="predicted"/>
<reference evidence="1" key="2">
    <citation type="journal article" date="2015" name="Fish Shellfish Immunol.">
        <title>Early steps in the European eel (Anguilla anguilla)-Vibrio vulnificus interaction in the gills: Role of the RtxA13 toxin.</title>
        <authorList>
            <person name="Callol A."/>
            <person name="Pajuelo D."/>
            <person name="Ebbesson L."/>
            <person name="Teles M."/>
            <person name="MacKenzie S."/>
            <person name="Amaro C."/>
        </authorList>
    </citation>
    <scope>NUCLEOTIDE SEQUENCE</scope>
</reference>
<evidence type="ECO:0000313" key="1">
    <source>
        <dbReference type="EMBL" id="JAH82722.1"/>
    </source>
</evidence>
<accession>A0A0E9VXD2</accession>
<organism evidence="1">
    <name type="scientific">Anguilla anguilla</name>
    <name type="common">European freshwater eel</name>
    <name type="synonym">Muraena anguilla</name>
    <dbReference type="NCBI Taxonomy" id="7936"/>
    <lineage>
        <taxon>Eukaryota</taxon>
        <taxon>Metazoa</taxon>
        <taxon>Chordata</taxon>
        <taxon>Craniata</taxon>
        <taxon>Vertebrata</taxon>
        <taxon>Euteleostomi</taxon>
        <taxon>Actinopterygii</taxon>
        <taxon>Neopterygii</taxon>
        <taxon>Teleostei</taxon>
        <taxon>Anguilliformes</taxon>
        <taxon>Anguillidae</taxon>
        <taxon>Anguilla</taxon>
    </lineage>
</organism>
<reference evidence="1" key="1">
    <citation type="submission" date="2014-11" db="EMBL/GenBank/DDBJ databases">
        <authorList>
            <person name="Amaro Gonzalez C."/>
        </authorList>
    </citation>
    <scope>NUCLEOTIDE SEQUENCE</scope>
</reference>
<dbReference type="AlphaFoldDB" id="A0A0E9VXD2"/>
<dbReference type="EMBL" id="GBXM01025855">
    <property type="protein sequence ID" value="JAH82722.1"/>
    <property type="molecule type" value="Transcribed_RNA"/>
</dbReference>